<reference evidence="2 3" key="1">
    <citation type="submission" date="2016-12" db="EMBL/GenBank/DDBJ databases">
        <title>The genomes of Aspergillus section Nigri reveals drivers in fungal speciation.</title>
        <authorList>
            <consortium name="DOE Joint Genome Institute"/>
            <person name="Vesth T.C."/>
            <person name="Nybo J."/>
            <person name="Theobald S."/>
            <person name="Brandl J."/>
            <person name="Frisvad J.C."/>
            <person name="Nielsen K.F."/>
            <person name="Lyhne E.K."/>
            <person name="Kogle M.E."/>
            <person name="Kuo A."/>
            <person name="Riley R."/>
            <person name="Clum A."/>
            <person name="Nolan M."/>
            <person name="Lipzen A."/>
            <person name="Salamov A."/>
            <person name="Henrissat B."/>
            <person name="Wiebenga A."/>
            <person name="De Vries R.P."/>
            <person name="Grigoriev I.V."/>
            <person name="Mortensen U.H."/>
            <person name="Andersen M.R."/>
            <person name="Baker S.E."/>
        </authorList>
    </citation>
    <scope>NUCLEOTIDE SEQUENCE [LARGE SCALE GENOMIC DNA]</scope>
    <source>
        <strain evidence="2 3">IBT 23096</strain>
    </source>
</reference>
<dbReference type="InterPro" id="IPR023296">
    <property type="entry name" value="Glyco_hydro_beta-prop_sf"/>
</dbReference>
<dbReference type="GeneID" id="36551288"/>
<dbReference type="AlphaFoldDB" id="A0A2I2GL52"/>
<organism evidence="2 3">
    <name type="scientific">Aspergillus steynii IBT 23096</name>
    <dbReference type="NCBI Taxonomy" id="1392250"/>
    <lineage>
        <taxon>Eukaryota</taxon>
        <taxon>Fungi</taxon>
        <taxon>Dikarya</taxon>
        <taxon>Ascomycota</taxon>
        <taxon>Pezizomycotina</taxon>
        <taxon>Eurotiomycetes</taxon>
        <taxon>Eurotiomycetidae</taxon>
        <taxon>Eurotiales</taxon>
        <taxon>Aspergillaceae</taxon>
        <taxon>Aspergillus</taxon>
        <taxon>Aspergillus subgen. Circumdati</taxon>
    </lineage>
</organism>
<dbReference type="VEuPathDB" id="FungiDB:P170DRAFT_346811"/>
<keyword evidence="1" id="KW-0732">Signal</keyword>
<dbReference type="OrthoDB" id="19657at2759"/>
<proteinExistence type="predicted"/>
<name>A0A2I2GL52_9EURO</name>
<evidence type="ECO:0000313" key="3">
    <source>
        <dbReference type="Proteomes" id="UP000234275"/>
    </source>
</evidence>
<dbReference type="EMBL" id="MSFO01000001">
    <property type="protein sequence ID" value="PLB53618.1"/>
    <property type="molecule type" value="Genomic_DNA"/>
</dbReference>
<keyword evidence="3" id="KW-1185">Reference proteome</keyword>
<gene>
    <name evidence="2" type="ORF">P170DRAFT_346811</name>
</gene>
<accession>A0A2I2GL52</accession>
<dbReference type="CDD" id="cd08983">
    <property type="entry name" value="GH43_Bt3655-like"/>
    <property type="match status" value="1"/>
</dbReference>
<dbReference type="PANTHER" id="PTHR43301:SF8">
    <property type="entry name" value="ARABINOSIDASE-RELATED"/>
    <property type="match status" value="1"/>
</dbReference>
<sequence length="319" mass="34915">MPRPSTGALRKKADADKVGYLGVYWTTDDESVYFSLSDNDAPLDFETINGGKPVLSPTLGSKAIRDASIIAGVGDDAGKYYIIGTDLDIGSTNWGDAVRTGSRGIFVWESTDLVNWTDERLVTVEDETAGMVWAPDAVWDASQEQYLVHWASQFYASDDPDHTGDPTTTHVLRYAYTSDFRTFGEPKTYIDHQTSTVIDLAFLPVDDDTFLRFYVDGNTTSPVVEVSNDGLFGDWAAPTGSVRDSASYEGPYAFWDNVEEGKAYLLCDRVGSSPGIAAWESTDVTSGEFARDSSSDLTFMRHGSVLPVTQEQYDALSGL</sequence>
<dbReference type="PANTHER" id="PTHR43301">
    <property type="entry name" value="ARABINAN ENDO-1,5-ALPHA-L-ARABINOSIDASE"/>
    <property type="match status" value="1"/>
</dbReference>
<dbReference type="Gene3D" id="2.115.10.20">
    <property type="entry name" value="Glycosyl hydrolase domain, family 43"/>
    <property type="match status" value="1"/>
</dbReference>
<evidence type="ECO:0000256" key="1">
    <source>
        <dbReference type="ARBA" id="ARBA00022729"/>
    </source>
</evidence>
<protein>
    <submittedName>
        <fullName evidence="2">Arabinanase/levansucrase/invertase</fullName>
    </submittedName>
</protein>
<evidence type="ECO:0000313" key="2">
    <source>
        <dbReference type="EMBL" id="PLB53618.1"/>
    </source>
</evidence>
<comment type="caution">
    <text evidence="2">The sequence shown here is derived from an EMBL/GenBank/DDBJ whole genome shotgun (WGS) entry which is preliminary data.</text>
</comment>
<dbReference type="Proteomes" id="UP000234275">
    <property type="component" value="Unassembled WGS sequence"/>
</dbReference>
<dbReference type="RefSeq" id="XP_024708920.1">
    <property type="nucleotide sequence ID" value="XM_024843588.1"/>
</dbReference>
<dbReference type="SUPFAM" id="SSF75005">
    <property type="entry name" value="Arabinanase/levansucrase/invertase"/>
    <property type="match status" value="1"/>
</dbReference>
<dbReference type="InterPro" id="IPR050727">
    <property type="entry name" value="GH43_arabinanases"/>
</dbReference>
<dbReference type="STRING" id="1392250.A0A2I2GL52"/>